<gene>
    <name evidence="7" type="ORF">A2W18_04085</name>
</gene>
<comment type="caution">
    <text evidence="7">The sequence shown here is derived from an EMBL/GenBank/DDBJ whole genome shotgun (WGS) entry which is preliminary data.</text>
</comment>
<evidence type="ECO:0000256" key="4">
    <source>
        <dbReference type="ARBA" id="ARBA00022801"/>
    </source>
</evidence>
<dbReference type="GO" id="GO:0016788">
    <property type="term" value="F:hydrolase activity, acting on ester bonds"/>
    <property type="evidence" value="ECO:0007669"/>
    <property type="project" value="UniProtKB-UniRule"/>
</dbReference>
<dbReference type="PANTHER" id="PTHR33317:SF4">
    <property type="entry name" value="POLYNUCLEOTIDYL TRANSFERASE, RIBONUCLEASE H-LIKE SUPERFAMILY PROTEIN"/>
    <property type="match status" value="1"/>
</dbReference>
<feature type="domain" description="YqgF/RNase H-like" evidence="6">
    <location>
        <begin position="4"/>
        <end position="104"/>
    </location>
</feature>
<organism evidence="7 8">
    <name type="scientific">Candidatus Muproteobacteria bacterium RBG_16_60_9</name>
    <dbReference type="NCBI Taxonomy" id="1817755"/>
    <lineage>
        <taxon>Bacteria</taxon>
        <taxon>Pseudomonadati</taxon>
        <taxon>Pseudomonadota</taxon>
        <taxon>Candidatus Muproteobacteria</taxon>
    </lineage>
</organism>
<keyword evidence="7" id="KW-0547">Nucleotide-binding</keyword>
<dbReference type="HAMAP" id="MF_00651">
    <property type="entry name" value="Nuclease_YqgF"/>
    <property type="match status" value="1"/>
</dbReference>
<accession>A0A1F6VIY9</accession>
<dbReference type="SUPFAM" id="SSF53098">
    <property type="entry name" value="Ribonuclease H-like"/>
    <property type="match status" value="1"/>
</dbReference>
<dbReference type="EMBL" id="MFSP01000016">
    <property type="protein sequence ID" value="OGI69627.1"/>
    <property type="molecule type" value="Genomic_DNA"/>
</dbReference>
<evidence type="ECO:0000259" key="6">
    <source>
        <dbReference type="SMART" id="SM00732"/>
    </source>
</evidence>
<dbReference type="PANTHER" id="PTHR33317">
    <property type="entry name" value="POLYNUCLEOTIDYL TRANSFERASE, RIBONUCLEASE H-LIKE SUPERFAMILY PROTEIN"/>
    <property type="match status" value="1"/>
</dbReference>
<dbReference type="InterPro" id="IPR012337">
    <property type="entry name" value="RNaseH-like_sf"/>
</dbReference>
<evidence type="ECO:0000256" key="2">
    <source>
        <dbReference type="ARBA" id="ARBA00022517"/>
    </source>
</evidence>
<dbReference type="EC" id="3.1.-.-" evidence="5"/>
<name>A0A1F6VIY9_9PROT</name>
<dbReference type="AlphaFoldDB" id="A0A1F6VIY9"/>
<dbReference type="CDD" id="cd16964">
    <property type="entry name" value="YqgF"/>
    <property type="match status" value="1"/>
</dbReference>
<keyword evidence="4 5" id="KW-0378">Hydrolase</keyword>
<evidence type="ECO:0000256" key="1">
    <source>
        <dbReference type="ARBA" id="ARBA00022490"/>
    </source>
</evidence>
<keyword evidence="2 5" id="KW-0690">Ribosome biogenesis</keyword>
<keyword evidence="7" id="KW-0347">Helicase</keyword>
<dbReference type="GO" id="GO:0000967">
    <property type="term" value="P:rRNA 5'-end processing"/>
    <property type="evidence" value="ECO:0007669"/>
    <property type="project" value="UniProtKB-UniRule"/>
</dbReference>
<dbReference type="NCBIfam" id="TIGR00250">
    <property type="entry name" value="RNAse_H_YqgF"/>
    <property type="match status" value="1"/>
</dbReference>
<evidence type="ECO:0000256" key="5">
    <source>
        <dbReference type="HAMAP-Rule" id="MF_00651"/>
    </source>
</evidence>
<evidence type="ECO:0000313" key="7">
    <source>
        <dbReference type="EMBL" id="OGI69627.1"/>
    </source>
</evidence>
<dbReference type="GO" id="GO:0004386">
    <property type="term" value="F:helicase activity"/>
    <property type="evidence" value="ECO:0007669"/>
    <property type="project" value="UniProtKB-KW"/>
</dbReference>
<comment type="similarity">
    <text evidence="5">Belongs to the YqgF HJR family.</text>
</comment>
<evidence type="ECO:0000313" key="8">
    <source>
        <dbReference type="Proteomes" id="UP000179076"/>
    </source>
</evidence>
<dbReference type="InterPro" id="IPR006641">
    <property type="entry name" value="YqgF/RNaseH-like_dom"/>
</dbReference>
<comment type="subcellular location">
    <subcellularLocation>
        <location evidence="5">Cytoplasm</location>
    </subcellularLocation>
</comment>
<dbReference type="InterPro" id="IPR005227">
    <property type="entry name" value="YqgF"/>
</dbReference>
<dbReference type="Gene3D" id="3.30.420.140">
    <property type="entry name" value="YqgF/RNase H-like domain"/>
    <property type="match status" value="1"/>
</dbReference>
<protein>
    <recommendedName>
        <fullName evidence="5">Putative pre-16S rRNA nuclease</fullName>
        <ecNumber evidence="5">3.1.-.-</ecNumber>
    </recommendedName>
</protein>
<dbReference type="GO" id="GO:0004518">
    <property type="term" value="F:nuclease activity"/>
    <property type="evidence" value="ECO:0007669"/>
    <property type="project" value="UniProtKB-KW"/>
</dbReference>
<dbReference type="Proteomes" id="UP000179076">
    <property type="component" value="Unassembled WGS sequence"/>
</dbReference>
<evidence type="ECO:0000256" key="3">
    <source>
        <dbReference type="ARBA" id="ARBA00022722"/>
    </source>
</evidence>
<proteinExistence type="inferred from homology"/>
<keyword evidence="3 5" id="KW-0540">Nuclease</keyword>
<keyword evidence="7" id="KW-0067">ATP-binding</keyword>
<dbReference type="InterPro" id="IPR037027">
    <property type="entry name" value="YqgF/RNaseH-like_dom_sf"/>
</dbReference>
<dbReference type="GO" id="GO:0005829">
    <property type="term" value="C:cytosol"/>
    <property type="evidence" value="ECO:0007669"/>
    <property type="project" value="TreeGrafter"/>
</dbReference>
<sequence>MTGGSFLAFDYGKRNTGVAVGSRQSGAAQPLTVLTAHAQEPDWEGIGKLIEEWRPRALVVGLPLNMDGSENAITHAARKFGAALQARYNLPVHMVDERLSSRAATEMLLEAGVPLKRHKRMIDSRAAQTILQTFLNDVPA</sequence>
<comment type="function">
    <text evidence="5">Could be a nuclease involved in processing of the 5'-end of pre-16S rRNA.</text>
</comment>
<dbReference type="Pfam" id="PF03652">
    <property type="entry name" value="RuvX"/>
    <property type="match status" value="1"/>
</dbReference>
<reference evidence="7 8" key="1">
    <citation type="journal article" date="2016" name="Nat. Commun.">
        <title>Thousands of microbial genomes shed light on interconnected biogeochemical processes in an aquifer system.</title>
        <authorList>
            <person name="Anantharaman K."/>
            <person name="Brown C.T."/>
            <person name="Hug L.A."/>
            <person name="Sharon I."/>
            <person name="Castelle C.J."/>
            <person name="Probst A.J."/>
            <person name="Thomas B.C."/>
            <person name="Singh A."/>
            <person name="Wilkins M.J."/>
            <person name="Karaoz U."/>
            <person name="Brodie E.L."/>
            <person name="Williams K.H."/>
            <person name="Hubbard S.S."/>
            <person name="Banfield J.F."/>
        </authorList>
    </citation>
    <scope>NUCLEOTIDE SEQUENCE [LARGE SCALE GENOMIC DNA]</scope>
</reference>
<dbReference type="SMART" id="SM00732">
    <property type="entry name" value="YqgFc"/>
    <property type="match status" value="1"/>
</dbReference>
<keyword evidence="1 5" id="KW-0963">Cytoplasm</keyword>